<dbReference type="Pfam" id="PF13936">
    <property type="entry name" value="HTH_38"/>
    <property type="match status" value="1"/>
</dbReference>
<dbReference type="InterPro" id="IPR012337">
    <property type="entry name" value="RNaseH-like_sf"/>
</dbReference>
<dbReference type="AlphaFoldDB" id="A0A9D2QU04"/>
<accession>A0A9D2QU04</accession>
<evidence type="ECO:0000259" key="1">
    <source>
        <dbReference type="PROSITE" id="PS50994"/>
    </source>
</evidence>
<protein>
    <submittedName>
        <fullName evidence="2">Helix-turn-helix domain-containing protein</fullName>
    </submittedName>
</protein>
<dbReference type="EMBL" id="DWUY01000211">
    <property type="protein sequence ID" value="HJD29192.1"/>
    <property type="molecule type" value="Genomic_DNA"/>
</dbReference>
<dbReference type="SUPFAM" id="SSF53098">
    <property type="entry name" value="Ribonuclease H-like"/>
    <property type="match status" value="1"/>
</dbReference>
<dbReference type="PANTHER" id="PTHR10948:SF23">
    <property type="entry name" value="TRANSPOSASE INSI FOR INSERTION SEQUENCE ELEMENT IS30A-RELATED"/>
    <property type="match status" value="1"/>
</dbReference>
<dbReference type="GO" id="GO:0032196">
    <property type="term" value="P:transposition"/>
    <property type="evidence" value="ECO:0007669"/>
    <property type="project" value="TreeGrafter"/>
</dbReference>
<evidence type="ECO:0000313" key="2">
    <source>
        <dbReference type="EMBL" id="HJD29192.1"/>
    </source>
</evidence>
<dbReference type="InterPro" id="IPR051917">
    <property type="entry name" value="Transposase-Integrase"/>
</dbReference>
<dbReference type="PROSITE" id="PS50994">
    <property type="entry name" value="INTEGRASE"/>
    <property type="match status" value="1"/>
</dbReference>
<organism evidence="2 3">
    <name type="scientific">Candidatus Blautia avicola</name>
    <dbReference type="NCBI Taxonomy" id="2838483"/>
    <lineage>
        <taxon>Bacteria</taxon>
        <taxon>Bacillati</taxon>
        <taxon>Bacillota</taxon>
        <taxon>Clostridia</taxon>
        <taxon>Lachnospirales</taxon>
        <taxon>Lachnospiraceae</taxon>
        <taxon>Blautia</taxon>
    </lineage>
</organism>
<dbReference type="GO" id="GO:0015074">
    <property type="term" value="P:DNA integration"/>
    <property type="evidence" value="ECO:0007669"/>
    <property type="project" value="InterPro"/>
</dbReference>
<dbReference type="InterPro" id="IPR001584">
    <property type="entry name" value="Integrase_cat-core"/>
</dbReference>
<dbReference type="PANTHER" id="PTHR10948">
    <property type="entry name" value="TRANSPOSASE"/>
    <property type="match status" value="1"/>
</dbReference>
<sequence length="427" mass="49135">MTLSNAFSHLTLEERRIILTGITNGSSKSAIARIIGKDKSTVGKEIKLHRKLTHKCRLPLECANYRSCVFGRHCTPDCPEYLPFRCSRRDRSPGACNGCSDWPRCRFNKYQYCPEDAHRDYRTTLIDSRQGVNLTVQEAKKLAAIIAPLLKQGHSPYRIVASHPELGICEKTLYNYIEGGVFREISDISVLDLRRQVSRKIPKKLSKGFKKRIDRHYLQGRFYKNYQEYVSEHPEVFVTQMDTIYNNVSDGPFIQTFFFLRPRILFGILHEEKTSLAMKQGVDLLESILGPEVFRKYVHVLLTDRGSEFSLAEEMEHSTDGTRRTRVYYCDPMQSGQKGTLENKHIELRYILPKGTDLRALGLTDQTALNLALCHVNSAPVEVLGGKTPLELTDFLYHDLYEKLYDFGIQPIPRDHVVLKPYLLKKK</sequence>
<dbReference type="Proteomes" id="UP000823892">
    <property type="component" value="Unassembled WGS sequence"/>
</dbReference>
<dbReference type="GO" id="GO:0005829">
    <property type="term" value="C:cytosol"/>
    <property type="evidence" value="ECO:0007669"/>
    <property type="project" value="TreeGrafter"/>
</dbReference>
<dbReference type="InterPro" id="IPR025246">
    <property type="entry name" value="IS30-like_HTH"/>
</dbReference>
<proteinExistence type="predicted"/>
<reference evidence="2" key="2">
    <citation type="submission" date="2021-04" db="EMBL/GenBank/DDBJ databases">
        <authorList>
            <person name="Gilroy R."/>
        </authorList>
    </citation>
    <scope>NUCLEOTIDE SEQUENCE</scope>
    <source>
        <strain evidence="2">ChiBcec6-4105</strain>
    </source>
</reference>
<comment type="caution">
    <text evidence="2">The sequence shown here is derived from an EMBL/GenBank/DDBJ whole genome shotgun (WGS) entry which is preliminary data.</text>
</comment>
<evidence type="ECO:0000313" key="3">
    <source>
        <dbReference type="Proteomes" id="UP000823892"/>
    </source>
</evidence>
<gene>
    <name evidence="2" type="ORF">H9914_09425</name>
</gene>
<name>A0A9D2QU04_9FIRM</name>
<reference evidence="2" key="1">
    <citation type="journal article" date="2021" name="PeerJ">
        <title>Extensive microbial diversity within the chicken gut microbiome revealed by metagenomics and culture.</title>
        <authorList>
            <person name="Gilroy R."/>
            <person name="Ravi A."/>
            <person name="Getino M."/>
            <person name="Pursley I."/>
            <person name="Horton D.L."/>
            <person name="Alikhan N.F."/>
            <person name="Baker D."/>
            <person name="Gharbi K."/>
            <person name="Hall N."/>
            <person name="Watson M."/>
            <person name="Adriaenssens E.M."/>
            <person name="Foster-Nyarko E."/>
            <person name="Jarju S."/>
            <person name="Secka A."/>
            <person name="Antonio M."/>
            <person name="Oren A."/>
            <person name="Chaudhuri R.R."/>
            <person name="La Ragione R."/>
            <person name="Hildebrand F."/>
            <person name="Pallen M.J."/>
        </authorList>
    </citation>
    <scope>NUCLEOTIDE SEQUENCE</scope>
    <source>
        <strain evidence="2">ChiBcec6-4105</strain>
    </source>
</reference>
<feature type="domain" description="Integrase catalytic" evidence="1">
    <location>
        <begin position="230"/>
        <end position="397"/>
    </location>
</feature>
<dbReference type="GO" id="GO:0004803">
    <property type="term" value="F:transposase activity"/>
    <property type="evidence" value="ECO:0007669"/>
    <property type="project" value="TreeGrafter"/>
</dbReference>